<evidence type="ECO:0000313" key="1">
    <source>
        <dbReference type="EMBL" id="KAJ4841584.1"/>
    </source>
</evidence>
<dbReference type="Proteomes" id="UP001141552">
    <property type="component" value="Unassembled WGS sequence"/>
</dbReference>
<gene>
    <name evidence="1" type="ORF">Tsubulata_036181</name>
</gene>
<evidence type="ECO:0000313" key="2">
    <source>
        <dbReference type="Proteomes" id="UP001141552"/>
    </source>
</evidence>
<comment type="caution">
    <text evidence="1">The sequence shown here is derived from an EMBL/GenBank/DDBJ whole genome shotgun (WGS) entry which is preliminary data.</text>
</comment>
<reference evidence="1" key="1">
    <citation type="submission" date="2022-02" db="EMBL/GenBank/DDBJ databases">
        <authorList>
            <person name="Henning P.M."/>
            <person name="McCubbin A.G."/>
            <person name="Shore J.S."/>
        </authorList>
    </citation>
    <scope>NUCLEOTIDE SEQUENCE</scope>
    <source>
        <strain evidence="1">F60SS</strain>
        <tissue evidence="1">Leaves</tissue>
    </source>
</reference>
<dbReference type="EMBL" id="JAKUCV010002735">
    <property type="protein sequence ID" value="KAJ4841584.1"/>
    <property type="molecule type" value="Genomic_DNA"/>
</dbReference>
<protein>
    <submittedName>
        <fullName evidence="1">Uncharacterized protein</fullName>
    </submittedName>
</protein>
<accession>A0A9Q0G397</accession>
<reference evidence="1" key="2">
    <citation type="journal article" date="2023" name="Plants (Basel)">
        <title>Annotation of the Turnera subulata (Passifloraceae) Draft Genome Reveals the S-Locus Evolved after the Divergence of Turneroideae from Passifloroideae in a Stepwise Manner.</title>
        <authorList>
            <person name="Henning P.M."/>
            <person name="Roalson E.H."/>
            <person name="Mir W."/>
            <person name="McCubbin A.G."/>
            <person name="Shore J.S."/>
        </authorList>
    </citation>
    <scope>NUCLEOTIDE SEQUENCE</scope>
    <source>
        <strain evidence="1">F60SS</strain>
    </source>
</reference>
<organism evidence="1 2">
    <name type="scientific">Turnera subulata</name>
    <dbReference type="NCBI Taxonomy" id="218843"/>
    <lineage>
        <taxon>Eukaryota</taxon>
        <taxon>Viridiplantae</taxon>
        <taxon>Streptophyta</taxon>
        <taxon>Embryophyta</taxon>
        <taxon>Tracheophyta</taxon>
        <taxon>Spermatophyta</taxon>
        <taxon>Magnoliopsida</taxon>
        <taxon>eudicotyledons</taxon>
        <taxon>Gunneridae</taxon>
        <taxon>Pentapetalae</taxon>
        <taxon>rosids</taxon>
        <taxon>fabids</taxon>
        <taxon>Malpighiales</taxon>
        <taxon>Passifloraceae</taxon>
        <taxon>Turnera</taxon>
    </lineage>
</organism>
<sequence length="108" mass="11788">MAGGVFHGQRWLISSVPPHLVARWHQRRAQAVLHLDPPTLHGGSPARQRLPLQQRNFLSRLARSEVVPPISGDVQDEDASLDVAGSFLPYPCSGCSSSSSGHLQESMR</sequence>
<proteinExistence type="predicted"/>
<dbReference type="AlphaFoldDB" id="A0A9Q0G397"/>
<keyword evidence="2" id="KW-1185">Reference proteome</keyword>
<name>A0A9Q0G397_9ROSI</name>